<evidence type="ECO:0000256" key="2">
    <source>
        <dbReference type="ARBA" id="ARBA00022679"/>
    </source>
</evidence>
<evidence type="ECO:0008006" key="5">
    <source>
        <dbReference type="Google" id="ProtNLM"/>
    </source>
</evidence>
<comment type="caution">
    <text evidence="3">The sequence shown here is derived from an EMBL/GenBank/DDBJ whole genome shotgun (WGS) entry which is preliminary data.</text>
</comment>
<dbReference type="PIRSF" id="PIRSF028177">
    <property type="entry name" value="Polyketide_synth_Omtfrase_TcmP"/>
    <property type="match status" value="1"/>
</dbReference>
<dbReference type="Proteomes" id="UP000216024">
    <property type="component" value="Unassembled WGS sequence"/>
</dbReference>
<organism evidence="3 4">
    <name type="scientific">Anaeromicrobium sediminis</name>
    <dbReference type="NCBI Taxonomy" id="1478221"/>
    <lineage>
        <taxon>Bacteria</taxon>
        <taxon>Bacillati</taxon>
        <taxon>Bacillota</taxon>
        <taxon>Clostridia</taxon>
        <taxon>Peptostreptococcales</taxon>
        <taxon>Thermotaleaceae</taxon>
        <taxon>Anaeromicrobium</taxon>
    </lineage>
</organism>
<protein>
    <recommendedName>
        <fullName evidence="5">Polyketide biosynthesis methyltransferase</fullName>
    </recommendedName>
</protein>
<sequence length="276" mass="32230">MHTSSEKSIFELGGIQQTMFLPLWGRFMESQKSDPLLYDPKAIEIIGQLNYDFSTFEKKLSEYNAISWVVRAKTMDIAVQNFIEKHPKATIVNIGAGLDTTFERIDNGQIMWYDLDLPDSIEFRKKFISETKRRKYISKSVFDYSWFNDITSIHDNVLFLAAGVLMFFEEQELRQLFCKLASKFSNGEFFFDTLSREGLKYANDMMRNAGMKENLLSWGVDSAKEVSKWDDKIEVIDEFSYYKHTPRKASWNPTVISTMDLCDENKGANFYHLKFI</sequence>
<evidence type="ECO:0000313" key="4">
    <source>
        <dbReference type="Proteomes" id="UP000216024"/>
    </source>
</evidence>
<keyword evidence="2" id="KW-0808">Transferase</keyword>
<dbReference type="GO" id="GO:0008168">
    <property type="term" value="F:methyltransferase activity"/>
    <property type="evidence" value="ECO:0007669"/>
    <property type="project" value="UniProtKB-KW"/>
</dbReference>
<keyword evidence="4" id="KW-1185">Reference proteome</keyword>
<dbReference type="GO" id="GO:0032259">
    <property type="term" value="P:methylation"/>
    <property type="evidence" value="ECO:0007669"/>
    <property type="project" value="UniProtKB-KW"/>
</dbReference>
<dbReference type="Gene3D" id="3.40.50.150">
    <property type="entry name" value="Vaccinia Virus protein VP39"/>
    <property type="match status" value="1"/>
</dbReference>
<dbReference type="AlphaFoldDB" id="A0A267MF31"/>
<keyword evidence="1" id="KW-0489">Methyltransferase</keyword>
<dbReference type="PANTHER" id="PTHR43619">
    <property type="entry name" value="S-ADENOSYL-L-METHIONINE-DEPENDENT METHYLTRANSFERASE YKTD-RELATED"/>
    <property type="match status" value="1"/>
</dbReference>
<dbReference type="InterPro" id="IPR016874">
    <property type="entry name" value="TcmP-like"/>
</dbReference>
<proteinExistence type="predicted"/>
<evidence type="ECO:0000256" key="1">
    <source>
        <dbReference type="ARBA" id="ARBA00022603"/>
    </source>
</evidence>
<dbReference type="PANTHER" id="PTHR43619:SF2">
    <property type="entry name" value="S-ADENOSYL-L-METHIONINE-DEPENDENT METHYLTRANSFERASES SUPERFAMILY PROTEIN"/>
    <property type="match status" value="1"/>
</dbReference>
<dbReference type="OrthoDB" id="9800233at2"/>
<name>A0A267MF31_9FIRM</name>
<evidence type="ECO:0000313" key="3">
    <source>
        <dbReference type="EMBL" id="PAB58067.1"/>
    </source>
</evidence>
<accession>A0A267MF31</accession>
<dbReference type="EMBL" id="NIBG01000020">
    <property type="protein sequence ID" value="PAB58067.1"/>
    <property type="molecule type" value="Genomic_DNA"/>
</dbReference>
<gene>
    <name evidence="3" type="ORF">CCE28_17175</name>
</gene>
<reference evidence="3 4" key="1">
    <citation type="submission" date="2017-06" db="EMBL/GenBank/DDBJ databases">
        <title>Draft genome sequence of anaerobic fermentative bacterium Anaeromicrobium sediminis DY2726D isolated from West Pacific Ocean sediments.</title>
        <authorList>
            <person name="Zeng X."/>
        </authorList>
    </citation>
    <scope>NUCLEOTIDE SEQUENCE [LARGE SCALE GENOMIC DNA]</scope>
    <source>
        <strain evidence="3 4">DY2726D</strain>
    </source>
</reference>
<dbReference type="InterPro" id="IPR029063">
    <property type="entry name" value="SAM-dependent_MTases_sf"/>
</dbReference>
<dbReference type="Pfam" id="PF04072">
    <property type="entry name" value="LCM"/>
    <property type="match status" value="1"/>
</dbReference>
<dbReference type="SUPFAM" id="SSF53335">
    <property type="entry name" value="S-adenosyl-L-methionine-dependent methyltransferases"/>
    <property type="match status" value="1"/>
</dbReference>
<dbReference type="InterPro" id="IPR007213">
    <property type="entry name" value="Ppm1/Ppm2/Tcmp"/>
</dbReference>